<organism evidence="2 3">
    <name type="scientific">Pelobates cultripes</name>
    <name type="common">Western spadefoot toad</name>
    <dbReference type="NCBI Taxonomy" id="61616"/>
    <lineage>
        <taxon>Eukaryota</taxon>
        <taxon>Metazoa</taxon>
        <taxon>Chordata</taxon>
        <taxon>Craniata</taxon>
        <taxon>Vertebrata</taxon>
        <taxon>Euteleostomi</taxon>
        <taxon>Amphibia</taxon>
        <taxon>Batrachia</taxon>
        <taxon>Anura</taxon>
        <taxon>Pelobatoidea</taxon>
        <taxon>Pelobatidae</taxon>
        <taxon>Pelobates</taxon>
    </lineage>
</organism>
<accession>A0AAD1R6A2</accession>
<dbReference type="AlphaFoldDB" id="A0AAD1R6A2"/>
<evidence type="ECO:0000313" key="3">
    <source>
        <dbReference type="Proteomes" id="UP001295444"/>
    </source>
</evidence>
<feature type="region of interest" description="Disordered" evidence="1">
    <location>
        <begin position="158"/>
        <end position="191"/>
    </location>
</feature>
<evidence type="ECO:0000313" key="2">
    <source>
        <dbReference type="EMBL" id="CAH2224737.1"/>
    </source>
</evidence>
<feature type="compositionally biased region" description="Polar residues" evidence="1">
    <location>
        <begin position="158"/>
        <end position="168"/>
    </location>
</feature>
<proteinExistence type="predicted"/>
<dbReference type="Proteomes" id="UP001295444">
    <property type="component" value="Chromosome 01"/>
</dbReference>
<reference evidence="2" key="1">
    <citation type="submission" date="2022-03" db="EMBL/GenBank/DDBJ databases">
        <authorList>
            <person name="Alioto T."/>
            <person name="Alioto T."/>
            <person name="Gomez Garrido J."/>
        </authorList>
    </citation>
    <scope>NUCLEOTIDE SEQUENCE</scope>
</reference>
<protein>
    <submittedName>
        <fullName evidence="2">Uncharacterized protein</fullName>
    </submittedName>
</protein>
<gene>
    <name evidence="2" type="ORF">PECUL_23A029576</name>
</gene>
<sequence length="191" mass="21162">MAEPYRQPPAQKAHTMEDTMCGHDGCGGETATMTRLTAILYTFLAKLETRERQAKARRNLPRECPTGIRHSRAKPPLNSQQTKMAPKTETSPVCQEAFIQSGDTSPRGPTESRSLPHDIKHRSATSEWQTLTWCRSTTQPRGTIESQTSTPHTCTVISGTHSNEQTFPPQLDLPLRDPHASPTHLPLLSIG</sequence>
<name>A0AAD1R6A2_PELCU</name>
<evidence type="ECO:0000256" key="1">
    <source>
        <dbReference type="SAM" id="MobiDB-lite"/>
    </source>
</evidence>
<feature type="compositionally biased region" description="Polar residues" evidence="1">
    <location>
        <begin position="77"/>
        <end position="92"/>
    </location>
</feature>
<keyword evidence="3" id="KW-1185">Reference proteome</keyword>
<feature type="region of interest" description="Disordered" evidence="1">
    <location>
        <begin position="64"/>
        <end position="92"/>
    </location>
</feature>
<dbReference type="EMBL" id="OW240912">
    <property type="protein sequence ID" value="CAH2224737.1"/>
    <property type="molecule type" value="Genomic_DNA"/>
</dbReference>